<dbReference type="KEGG" id="dpt:Deipr_2516"/>
<evidence type="ECO:0000313" key="4">
    <source>
        <dbReference type="Proteomes" id="UP000007718"/>
    </source>
</evidence>
<dbReference type="EMBL" id="CP002538">
    <property type="protein sequence ID" value="ADY27633.1"/>
    <property type="molecule type" value="Genomic_DNA"/>
</dbReference>
<sequence>MSKHVQSDHTAPEYVPSPVQAGLAVPVPRRALSHAEWGVLQGLLIGIGLAALTQPVTMLALGAVIPAYLLTRKAQARDEGIEAQGSAEAGINLLEVLDQLGPGKKKIPASAAPAAATPAPTALAPAFEDIRAQARMGTLLETERELLELRERSQKRDMPEVQESIERSLREIQTLKAELDLEERRDLRERAATLQGFIETLKAERERR</sequence>
<reference evidence="3 4" key="2">
    <citation type="journal article" date="2012" name="Stand. Genomic Sci.">
        <title>Complete genome sequence of the orange-red pigmented, radioresistant Deinococcus proteolyticus type strain (MRP(T)).</title>
        <authorList>
            <person name="Copeland A."/>
            <person name="Zeytun A."/>
            <person name="Yassawong M."/>
            <person name="Nolan M."/>
            <person name="Lucas S."/>
            <person name="Hammon N."/>
            <person name="Deshpande S."/>
            <person name="Cheng J.F."/>
            <person name="Han C."/>
            <person name="Tapia R."/>
            <person name="Goodwin L.A."/>
            <person name="Pitluck S."/>
            <person name="Mavromatis K."/>
            <person name="Liolios K."/>
            <person name="Pagani I."/>
            <person name="Ivanova N."/>
            <person name="Mikhailova N."/>
            <person name="Pati A."/>
            <person name="Chen A."/>
            <person name="Palaniappan K."/>
            <person name="Land M."/>
            <person name="Hauser L."/>
            <person name="Jeffries C.D."/>
            <person name="Brambilla E.M."/>
            <person name="Rohde M."/>
            <person name="Sikorski J."/>
            <person name="Pukall R."/>
            <person name="Goker M."/>
            <person name="Detter J.C."/>
            <person name="Woyke T."/>
            <person name="Bristow J."/>
            <person name="Eisen J.A."/>
            <person name="Markowitz V."/>
            <person name="Hugenholtz P."/>
            <person name="Kyrpides N.C."/>
            <person name="Klenk H.P."/>
            <person name="Lapidus A."/>
        </authorList>
    </citation>
    <scope>NUCLEOTIDE SEQUENCE [LARGE SCALE GENOMIC DNA]</scope>
    <source>
        <strain evidence="4">ATCC 35074 / DSM 20540 / JCM 6276 / NBRC 101906 / NCIMB 13154 / VKM Ac-1939 / CCM 2703 / MRP</strain>
        <plasmid evidence="4">Plasmid pDEIPR02</plasmid>
    </source>
</reference>
<gene>
    <name evidence="3" type="ordered locus">Deipr_2516</name>
</gene>
<keyword evidence="2" id="KW-0472">Membrane</keyword>
<accession>F0RQS4</accession>
<evidence type="ECO:0000256" key="1">
    <source>
        <dbReference type="SAM" id="Coils"/>
    </source>
</evidence>
<proteinExistence type="predicted"/>
<keyword evidence="2" id="KW-1133">Transmembrane helix</keyword>
<organism evidence="3 4">
    <name type="scientific">Deinococcus proteolyticus (strain ATCC 35074 / DSM 20540 / JCM 6276 / NBRC 101906 / NCIMB 13154 / VKM Ac-1939 / CCM 2703 / MRP)</name>
    <dbReference type="NCBI Taxonomy" id="693977"/>
    <lineage>
        <taxon>Bacteria</taxon>
        <taxon>Thermotogati</taxon>
        <taxon>Deinococcota</taxon>
        <taxon>Deinococci</taxon>
        <taxon>Deinococcales</taxon>
        <taxon>Deinococcaceae</taxon>
        <taxon>Deinococcus</taxon>
    </lineage>
</organism>
<evidence type="ECO:0000256" key="2">
    <source>
        <dbReference type="SAM" id="Phobius"/>
    </source>
</evidence>
<feature type="coiled-coil region" evidence="1">
    <location>
        <begin position="158"/>
        <end position="185"/>
    </location>
</feature>
<evidence type="ECO:0000313" key="3">
    <source>
        <dbReference type="EMBL" id="ADY27633.1"/>
    </source>
</evidence>
<dbReference type="RefSeq" id="WP_013615987.1">
    <property type="nucleotide sequence ID" value="NC_015162.1"/>
</dbReference>
<keyword evidence="1" id="KW-0175">Coiled coil</keyword>
<name>F0RQS4_DEIPM</name>
<keyword evidence="2" id="KW-0812">Transmembrane</keyword>
<keyword evidence="3" id="KW-0614">Plasmid</keyword>
<keyword evidence="4" id="KW-1185">Reference proteome</keyword>
<protein>
    <submittedName>
        <fullName evidence="3">Uncharacterized protein</fullName>
    </submittedName>
</protein>
<dbReference type="AlphaFoldDB" id="F0RQS4"/>
<dbReference type="HOGENOM" id="CLU_1319193_0_0_0"/>
<geneLocation type="plasmid" evidence="3 4">
    <name>pDEIPR02</name>
</geneLocation>
<dbReference type="Proteomes" id="UP000007718">
    <property type="component" value="Plasmid pDEIPR02"/>
</dbReference>
<feature type="transmembrane region" description="Helical" evidence="2">
    <location>
        <begin position="43"/>
        <end position="70"/>
    </location>
</feature>
<reference evidence="4" key="1">
    <citation type="submission" date="2011-02" db="EMBL/GenBank/DDBJ databases">
        <title>The complete sequence of plasmid2 of Deinococcus proteolyticus DSM 20540.</title>
        <authorList>
            <consortium name="US DOE Joint Genome Institute (JGI-PGF)"/>
            <person name="Lucas S."/>
            <person name="Copeland A."/>
            <person name="Lapidus A."/>
            <person name="Bruce D."/>
            <person name="Goodwin L."/>
            <person name="Pitluck S."/>
            <person name="Kyrpides N."/>
            <person name="Mavromatis K."/>
            <person name="Pagani I."/>
            <person name="Ivanova N."/>
            <person name="Ovchinnikova G."/>
            <person name="Zeytun A."/>
            <person name="Detter J.C."/>
            <person name="Han C."/>
            <person name="Land M."/>
            <person name="Hauser L."/>
            <person name="Markowitz V."/>
            <person name="Cheng J.-F."/>
            <person name="Hugenholtz P."/>
            <person name="Woyke T."/>
            <person name="Wu D."/>
            <person name="Pukall R."/>
            <person name="Steenblock K."/>
            <person name="Brambilla E."/>
            <person name="Klenk H.-P."/>
            <person name="Eisen J.A."/>
        </authorList>
    </citation>
    <scope>NUCLEOTIDE SEQUENCE [LARGE SCALE GENOMIC DNA]</scope>
    <source>
        <strain evidence="4">ATCC 35074 / DSM 20540 / JCM 6276 / NBRC 101906 / NCIMB 13154 / VKM Ac-1939 / CCM 2703 / MRP</strain>
        <plasmid evidence="4">Plasmid pDEIPR02</plasmid>
    </source>
</reference>